<dbReference type="EMBL" id="UINC01195756">
    <property type="protein sequence ID" value="SVE12468.1"/>
    <property type="molecule type" value="Genomic_DNA"/>
</dbReference>
<name>A0A383AZ94_9ZZZZ</name>
<feature type="non-terminal residue" evidence="1">
    <location>
        <position position="62"/>
    </location>
</feature>
<sequence length="62" mass="6487">MFTISDGQGKAYCDGVSRRDFLKVGALGMGGLSLPGLLQAEKISGMRNPQKAIIMVYLAGGP</sequence>
<dbReference type="NCBIfam" id="TIGR01409">
    <property type="entry name" value="TAT_signal_seq"/>
    <property type="match status" value="1"/>
</dbReference>
<dbReference type="AlphaFoldDB" id="A0A383AZ94"/>
<protein>
    <recommendedName>
        <fullName evidence="2">DUF1501 domain-containing protein</fullName>
    </recommendedName>
</protein>
<organism evidence="1">
    <name type="scientific">marine metagenome</name>
    <dbReference type="NCBI Taxonomy" id="408172"/>
    <lineage>
        <taxon>unclassified sequences</taxon>
        <taxon>metagenomes</taxon>
        <taxon>ecological metagenomes</taxon>
    </lineage>
</organism>
<evidence type="ECO:0008006" key="2">
    <source>
        <dbReference type="Google" id="ProtNLM"/>
    </source>
</evidence>
<evidence type="ECO:0000313" key="1">
    <source>
        <dbReference type="EMBL" id="SVE12468.1"/>
    </source>
</evidence>
<accession>A0A383AZ94</accession>
<dbReference type="InterPro" id="IPR006311">
    <property type="entry name" value="TAT_signal"/>
</dbReference>
<dbReference type="PROSITE" id="PS51318">
    <property type="entry name" value="TAT"/>
    <property type="match status" value="1"/>
</dbReference>
<dbReference type="InterPro" id="IPR019546">
    <property type="entry name" value="TAT_signal_bac_arc"/>
</dbReference>
<reference evidence="1" key="1">
    <citation type="submission" date="2018-05" db="EMBL/GenBank/DDBJ databases">
        <authorList>
            <person name="Lanie J.A."/>
            <person name="Ng W.-L."/>
            <person name="Kazmierczak K.M."/>
            <person name="Andrzejewski T.M."/>
            <person name="Davidsen T.M."/>
            <person name="Wayne K.J."/>
            <person name="Tettelin H."/>
            <person name="Glass J.I."/>
            <person name="Rusch D."/>
            <person name="Podicherti R."/>
            <person name="Tsui H.-C.T."/>
            <person name="Winkler M.E."/>
        </authorList>
    </citation>
    <scope>NUCLEOTIDE SEQUENCE</scope>
</reference>
<proteinExistence type="predicted"/>
<gene>
    <name evidence="1" type="ORF">METZ01_LOCUS465322</name>
</gene>